<name>A0A512J5X8_9HYPH</name>
<keyword evidence="5" id="KW-1185">Reference proteome</keyword>
<dbReference type="EMBL" id="BJZU01000066">
    <property type="protein sequence ID" value="GEP05365.1"/>
    <property type="molecule type" value="Genomic_DNA"/>
</dbReference>
<evidence type="ECO:0000313" key="3">
    <source>
        <dbReference type="EMBL" id="GLS63497.1"/>
    </source>
</evidence>
<feature type="compositionally biased region" description="Basic residues" evidence="1">
    <location>
        <begin position="30"/>
        <end position="42"/>
    </location>
</feature>
<accession>A0A512J5X8</accession>
<evidence type="ECO:0000313" key="5">
    <source>
        <dbReference type="Proteomes" id="UP001156856"/>
    </source>
</evidence>
<proteinExistence type="predicted"/>
<evidence type="ECO:0000313" key="4">
    <source>
        <dbReference type="Proteomes" id="UP000321960"/>
    </source>
</evidence>
<reference evidence="2 4" key="3">
    <citation type="submission" date="2019-07" db="EMBL/GenBank/DDBJ databases">
        <title>Whole genome shotgun sequence of Methylobacterium oxalidis NBRC 107715.</title>
        <authorList>
            <person name="Hosoyama A."/>
            <person name="Uohara A."/>
            <person name="Ohji S."/>
            <person name="Ichikawa N."/>
        </authorList>
    </citation>
    <scope>NUCLEOTIDE SEQUENCE [LARGE SCALE GENOMIC DNA]</scope>
    <source>
        <strain evidence="2 4">NBRC 107715</strain>
    </source>
</reference>
<dbReference type="AlphaFoldDB" id="A0A512J5X8"/>
<gene>
    <name evidence="3" type="ORF">GCM10007888_18780</name>
    <name evidence="2" type="ORF">MOX02_34030</name>
</gene>
<comment type="caution">
    <text evidence="2">The sequence shown here is derived from an EMBL/GenBank/DDBJ whole genome shotgun (WGS) entry which is preliminary data.</text>
</comment>
<reference evidence="3" key="4">
    <citation type="submission" date="2023-01" db="EMBL/GenBank/DDBJ databases">
        <title>Draft genome sequence of Methylobacterium oxalidis strain NBRC 107715.</title>
        <authorList>
            <person name="Sun Q."/>
            <person name="Mori K."/>
        </authorList>
    </citation>
    <scope>NUCLEOTIDE SEQUENCE</scope>
    <source>
        <strain evidence="3">NBRC 107715</strain>
    </source>
</reference>
<dbReference type="Proteomes" id="UP000321960">
    <property type="component" value="Unassembled WGS sequence"/>
</dbReference>
<feature type="region of interest" description="Disordered" evidence="1">
    <location>
        <begin position="1"/>
        <end position="65"/>
    </location>
</feature>
<evidence type="ECO:0000313" key="2">
    <source>
        <dbReference type="EMBL" id="GEP05365.1"/>
    </source>
</evidence>
<sequence>MGEDERPERRHDRSAIPGGRERERPTAQGRRARRNVPVVHRKLQGDQETGGASRLYQHRRGAQPADKQYGAALFRLERF</sequence>
<dbReference type="EMBL" id="BSPK01000024">
    <property type="protein sequence ID" value="GLS63497.1"/>
    <property type="molecule type" value="Genomic_DNA"/>
</dbReference>
<reference evidence="5" key="2">
    <citation type="journal article" date="2019" name="Int. J. Syst. Evol. Microbiol.">
        <title>The Global Catalogue of Microorganisms (GCM) 10K type strain sequencing project: providing services to taxonomists for standard genome sequencing and annotation.</title>
        <authorList>
            <consortium name="The Broad Institute Genomics Platform"/>
            <consortium name="The Broad Institute Genome Sequencing Center for Infectious Disease"/>
            <person name="Wu L."/>
            <person name="Ma J."/>
        </authorList>
    </citation>
    <scope>NUCLEOTIDE SEQUENCE [LARGE SCALE GENOMIC DNA]</scope>
    <source>
        <strain evidence="5">NBRC 107715</strain>
    </source>
</reference>
<protein>
    <submittedName>
        <fullName evidence="2">Uncharacterized protein</fullName>
    </submittedName>
</protein>
<organism evidence="2 4">
    <name type="scientific">Methylobacterium oxalidis</name>
    <dbReference type="NCBI Taxonomy" id="944322"/>
    <lineage>
        <taxon>Bacteria</taxon>
        <taxon>Pseudomonadati</taxon>
        <taxon>Pseudomonadota</taxon>
        <taxon>Alphaproteobacteria</taxon>
        <taxon>Hyphomicrobiales</taxon>
        <taxon>Methylobacteriaceae</taxon>
        <taxon>Methylobacterium</taxon>
    </lineage>
</organism>
<feature type="compositionally biased region" description="Basic and acidic residues" evidence="1">
    <location>
        <begin position="1"/>
        <end position="25"/>
    </location>
</feature>
<reference evidence="3" key="1">
    <citation type="journal article" date="2014" name="Int. J. Syst. Evol. Microbiol.">
        <title>Complete genome of a new Firmicutes species belonging to the dominant human colonic microbiota ('Ruminococcus bicirculans') reveals two chromosomes and a selective capacity to utilize plant glucans.</title>
        <authorList>
            <consortium name="NISC Comparative Sequencing Program"/>
            <person name="Wegmann U."/>
            <person name="Louis P."/>
            <person name="Goesmann A."/>
            <person name="Henrissat B."/>
            <person name="Duncan S.H."/>
            <person name="Flint H.J."/>
        </authorList>
    </citation>
    <scope>NUCLEOTIDE SEQUENCE</scope>
    <source>
        <strain evidence="3">NBRC 107715</strain>
    </source>
</reference>
<dbReference type="Proteomes" id="UP001156856">
    <property type="component" value="Unassembled WGS sequence"/>
</dbReference>
<evidence type="ECO:0000256" key="1">
    <source>
        <dbReference type="SAM" id="MobiDB-lite"/>
    </source>
</evidence>